<dbReference type="AlphaFoldDB" id="A0A6C0BVG6"/>
<protein>
    <submittedName>
        <fullName evidence="2">Uncharacterized protein</fullName>
    </submittedName>
</protein>
<evidence type="ECO:0000256" key="1">
    <source>
        <dbReference type="SAM" id="MobiDB-lite"/>
    </source>
</evidence>
<sequence length="229" mass="27098">MGSYKRDFSKKVKRNIRKNTKIRKTNKTYKKRISYKNKRRNGNKSNKIGGLSFLRSSFSSSDSNNSRNSDIENNIEKNIEEPFIVKGDKLLLIKIKTEDLIFDPNDTSPNRISNRRDLHDKYRKSDCKKLSYPSNKECEITRKLYDYKAAYALAYDRDNGYNSLKVYLPEDQNYRAYPDTAIISAEDFNIYPIREFTQDGKFSILKRTDEEKREILKKNINANLMRRKI</sequence>
<feature type="region of interest" description="Disordered" evidence="1">
    <location>
        <begin position="1"/>
        <end position="50"/>
    </location>
</feature>
<accession>A0A6C0BVG6</accession>
<feature type="compositionally biased region" description="Basic residues" evidence="1">
    <location>
        <begin position="11"/>
        <end position="42"/>
    </location>
</feature>
<name>A0A6C0BVG6_9ZZZZ</name>
<reference evidence="2" key="1">
    <citation type="journal article" date="2020" name="Nature">
        <title>Giant virus diversity and host interactions through global metagenomics.</title>
        <authorList>
            <person name="Schulz F."/>
            <person name="Roux S."/>
            <person name="Paez-Espino D."/>
            <person name="Jungbluth S."/>
            <person name="Walsh D.A."/>
            <person name="Denef V.J."/>
            <person name="McMahon K.D."/>
            <person name="Konstantinidis K.T."/>
            <person name="Eloe-Fadrosh E.A."/>
            <person name="Kyrpides N.C."/>
            <person name="Woyke T."/>
        </authorList>
    </citation>
    <scope>NUCLEOTIDE SEQUENCE</scope>
    <source>
        <strain evidence="2">GVMAG-M-3300019093-7</strain>
    </source>
</reference>
<organism evidence="2">
    <name type="scientific">viral metagenome</name>
    <dbReference type="NCBI Taxonomy" id="1070528"/>
    <lineage>
        <taxon>unclassified sequences</taxon>
        <taxon>metagenomes</taxon>
        <taxon>organismal metagenomes</taxon>
    </lineage>
</organism>
<evidence type="ECO:0000313" key="2">
    <source>
        <dbReference type="EMBL" id="QHS96226.1"/>
    </source>
</evidence>
<feature type="compositionally biased region" description="Basic and acidic residues" evidence="1">
    <location>
        <begin position="1"/>
        <end position="10"/>
    </location>
</feature>
<proteinExistence type="predicted"/>
<dbReference type="EMBL" id="MN739266">
    <property type="protein sequence ID" value="QHS96226.1"/>
    <property type="molecule type" value="Genomic_DNA"/>
</dbReference>